<comment type="caution">
    <text evidence="16">The sequence shown here is derived from an EMBL/GenBank/DDBJ whole genome shotgun (WGS) entry which is preliminary data.</text>
</comment>
<dbReference type="RefSeq" id="WP_137986533.1">
    <property type="nucleotide sequence ID" value="NZ_JHEG04000001.1"/>
</dbReference>
<dbReference type="GO" id="GO:0052621">
    <property type="term" value="F:diguanylate cyclase activity"/>
    <property type="evidence" value="ECO:0007669"/>
    <property type="project" value="TreeGrafter"/>
</dbReference>
<evidence type="ECO:0000256" key="8">
    <source>
        <dbReference type="ARBA" id="ARBA00023008"/>
    </source>
</evidence>
<dbReference type="Gene3D" id="3.30.450.40">
    <property type="match status" value="3"/>
</dbReference>
<dbReference type="SUPFAM" id="SSF55073">
    <property type="entry name" value="Nucleotide cyclase"/>
    <property type="match status" value="1"/>
</dbReference>
<keyword evidence="17" id="KW-1185">Reference proteome</keyword>
<evidence type="ECO:0000256" key="6">
    <source>
        <dbReference type="ARBA" id="ARBA00022824"/>
    </source>
</evidence>
<dbReference type="InterPro" id="IPR035965">
    <property type="entry name" value="PAS-like_dom_sf"/>
</dbReference>
<evidence type="ECO:0000313" key="16">
    <source>
        <dbReference type="EMBL" id="KAF3890182.1"/>
    </source>
</evidence>
<proteinExistence type="inferred from homology"/>
<dbReference type="PROSITE" id="PS50887">
    <property type="entry name" value="GGDEF"/>
    <property type="match status" value="1"/>
</dbReference>
<dbReference type="InterPro" id="IPR013655">
    <property type="entry name" value="PAS_fold_3"/>
</dbReference>
<feature type="domain" description="PAC" evidence="14">
    <location>
        <begin position="204"/>
        <end position="256"/>
    </location>
</feature>
<dbReference type="SMART" id="SM00267">
    <property type="entry name" value="GGDEF"/>
    <property type="match status" value="1"/>
</dbReference>
<feature type="domain" description="Phytochrome chromophore attachment site" evidence="13">
    <location>
        <begin position="276"/>
        <end position="412"/>
    </location>
</feature>
<evidence type="ECO:0000259" key="13">
    <source>
        <dbReference type="PROSITE" id="PS50046"/>
    </source>
</evidence>
<reference evidence="16" key="2">
    <citation type="submission" date="2019-11" db="EMBL/GenBank/DDBJ databases">
        <title>Improved Assembly of Tolypothrix boutellei genome.</title>
        <authorList>
            <person name="Sarangi A.N."/>
            <person name="Mukherjee M."/>
            <person name="Ghosh S."/>
            <person name="Singh D."/>
            <person name="Das A."/>
            <person name="Kant S."/>
            <person name="Prusty A."/>
            <person name="Tripathy S."/>
        </authorList>
    </citation>
    <scope>NUCLEOTIDE SEQUENCE</scope>
    <source>
        <strain evidence="16">VB521301</strain>
    </source>
</reference>
<evidence type="ECO:0000313" key="17">
    <source>
        <dbReference type="Proteomes" id="UP000029738"/>
    </source>
</evidence>
<feature type="coiled-coil region" evidence="11">
    <location>
        <begin position="108"/>
        <end position="135"/>
    </location>
</feature>
<keyword evidence="11" id="KW-0175">Coiled coil</keyword>
<comment type="subcellular location">
    <subcellularLocation>
        <location evidence="2">Endoplasmic reticulum membrane</location>
        <topology evidence="2">Multi-pass membrane protein</topology>
    </subcellularLocation>
</comment>
<evidence type="ECO:0000256" key="11">
    <source>
        <dbReference type="SAM" id="Coils"/>
    </source>
</evidence>
<keyword evidence="6" id="KW-0256">Endoplasmic reticulum</keyword>
<dbReference type="EMBL" id="JHEG04000001">
    <property type="protein sequence ID" value="KAF3890182.1"/>
    <property type="molecule type" value="Genomic_DNA"/>
</dbReference>
<dbReference type="InterPro" id="IPR050469">
    <property type="entry name" value="Diguanylate_Cyclase"/>
</dbReference>
<dbReference type="GO" id="GO:0005886">
    <property type="term" value="C:plasma membrane"/>
    <property type="evidence" value="ECO:0007669"/>
    <property type="project" value="TreeGrafter"/>
</dbReference>
<dbReference type="Pfam" id="PF08447">
    <property type="entry name" value="PAS_3"/>
    <property type="match status" value="1"/>
</dbReference>
<dbReference type="CDD" id="cd01949">
    <property type="entry name" value="GGDEF"/>
    <property type="match status" value="1"/>
</dbReference>
<feature type="domain" description="Phytochrome chromophore attachment site" evidence="13">
    <location>
        <begin position="469"/>
        <end position="605"/>
    </location>
</feature>
<dbReference type="PROSITE" id="PS50046">
    <property type="entry name" value="PHYTOCHROME_2"/>
    <property type="match status" value="2"/>
</dbReference>
<name>A0A8S9TEX8_9CYAN</name>
<comment type="similarity">
    <text evidence="3">Belongs to the ethylene receptor family.</text>
</comment>
<dbReference type="InterPro" id="IPR003018">
    <property type="entry name" value="GAF"/>
</dbReference>
<dbReference type="InterPro" id="IPR029787">
    <property type="entry name" value="Nucleotide_cyclase"/>
</dbReference>
<evidence type="ECO:0000256" key="12">
    <source>
        <dbReference type="SAM" id="Phobius"/>
    </source>
</evidence>
<evidence type="ECO:0000256" key="7">
    <source>
        <dbReference type="ARBA" id="ARBA00022989"/>
    </source>
</evidence>
<keyword evidence="8" id="KW-0186">Copper</keyword>
<feature type="transmembrane region" description="Helical" evidence="12">
    <location>
        <begin position="24"/>
        <end position="44"/>
    </location>
</feature>
<gene>
    <name evidence="16" type="ORF">DA73_0400035600</name>
</gene>
<evidence type="ECO:0000259" key="14">
    <source>
        <dbReference type="PROSITE" id="PS50113"/>
    </source>
</evidence>
<dbReference type="SUPFAM" id="SSF55785">
    <property type="entry name" value="PYP-like sensor domain (PAS domain)"/>
    <property type="match status" value="1"/>
</dbReference>
<dbReference type="Proteomes" id="UP000029738">
    <property type="component" value="Unassembled WGS sequence"/>
</dbReference>
<keyword evidence="7 12" id="KW-1133">Transmembrane helix</keyword>
<dbReference type="GO" id="GO:1902201">
    <property type="term" value="P:negative regulation of bacterial-type flagellum-dependent cell motility"/>
    <property type="evidence" value="ECO:0007669"/>
    <property type="project" value="TreeGrafter"/>
</dbReference>
<dbReference type="SUPFAM" id="SSF55781">
    <property type="entry name" value="GAF domain-like"/>
    <property type="match status" value="2"/>
</dbReference>
<feature type="transmembrane region" description="Helical" evidence="12">
    <location>
        <begin position="56"/>
        <end position="77"/>
    </location>
</feature>
<evidence type="ECO:0000256" key="1">
    <source>
        <dbReference type="ARBA" id="ARBA00001935"/>
    </source>
</evidence>
<dbReference type="AlphaFoldDB" id="A0A8S9TEX8"/>
<keyword evidence="4 12" id="KW-0812">Transmembrane</keyword>
<sequence length="797" mass="90754">MIAVLSISPEHCYSQNPELLLLELISNVVLVLAVNSIALALMYFVCKRKELPDAQIFLLFGVLLIGCGISHIIEIWMLWYKQYWLLGGIDALAACIVLYAAIRLPRVISQALGDRKRLEQALQESEAKLNDILNRARAAICCHRVFSNKDWEYEYCSAGTEAVLGYTVGEITADKNLWSSTIHPDDWETIIAPLYEDIFAECSRNIEYRIRHKDGSVRWILGIFCSRRDDVADCWMVTSVCVDITSLKQAQITLQQQAEREHLVSQLTQRIRQSLSIEEVLNTGVAEVRQLLQADRALVYQVMADGTGTVISEAVAKDIPLITGQPLPEEIFPQENYQLYYEGRVQTIADIERDEIAPCLAETLRQLGVRSKIVIPILGQDRLWGLLIAHQCQNPRYWQQWEVDLLKQISEQLAIAIHQADLYRQIQTDLAERQQTELALRRALEREQHAIHRERLIGIIAQNIRQFLHLDSILTTTVEEVRQFLQVDRVVIYQFDAEWHGTVIAESISDPSFSILGQNVQDPCFQKTISHSYFQGRIHAVNDILKANLDPCYVNLLTTLQARAVLVLPVVIHQNLWGLLIAHHCDMPYQWQQATWHLLRQLSTQLAIAIQQSELYQQLEEANRELQRLAKLDGLTQIANRRSFDECLEREWQRSNREQSPLSLLLCDIDHFKLYNDYYGHQAGDNCLQQFAQTLDKVVKRPTDLVARYGGEEFAILLPNTDTMGAIQIVEQIQQAVAQLQIPHLRSGVSQCVTVSIGIACLNPAQELLPEDLIAIADQALYEAKANGRNGYKVGSS</sequence>
<dbReference type="Gene3D" id="3.30.70.270">
    <property type="match status" value="1"/>
</dbReference>
<dbReference type="PROSITE" id="PS50113">
    <property type="entry name" value="PAC"/>
    <property type="match status" value="1"/>
</dbReference>
<dbReference type="InterPro" id="IPR058544">
    <property type="entry name" value="ETR1_N"/>
</dbReference>
<dbReference type="SMART" id="SM00065">
    <property type="entry name" value="GAF"/>
    <property type="match status" value="2"/>
</dbReference>
<evidence type="ECO:0000256" key="3">
    <source>
        <dbReference type="ARBA" id="ARBA00009842"/>
    </source>
</evidence>
<evidence type="ECO:0000256" key="10">
    <source>
        <dbReference type="ARBA" id="ARBA00023136"/>
    </source>
</evidence>
<dbReference type="Pfam" id="PF00990">
    <property type="entry name" value="GGDEF"/>
    <property type="match status" value="1"/>
</dbReference>
<evidence type="ECO:0000256" key="9">
    <source>
        <dbReference type="ARBA" id="ARBA00023012"/>
    </source>
</evidence>
<feature type="domain" description="GGDEF" evidence="15">
    <location>
        <begin position="660"/>
        <end position="797"/>
    </location>
</feature>
<dbReference type="InterPro" id="IPR029016">
    <property type="entry name" value="GAF-like_dom_sf"/>
</dbReference>
<dbReference type="InterPro" id="IPR000700">
    <property type="entry name" value="PAS-assoc_C"/>
</dbReference>
<organism evidence="16 17">
    <name type="scientific">Tolypothrix bouteillei VB521301</name>
    <dbReference type="NCBI Taxonomy" id="1479485"/>
    <lineage>
        <taxon>Bacteria</taxon>
        <taxon>Bacillati</taxon>
        <taxon>Cyanobacteriota</taxon>
        <taxon>Cyanophyceae</taxon>
        <taxon>Nostocales</taxon>
        <taxon>Tolypothrichaceae</taxon>
        <taxon>Tolypothrix</taxon>
    </lineage>
</organism>
<dbReference type="InterPro" id="IPR000014">
    <property type="entry name" value="PAS"/>
</dbReference>
<dbReference type="InterPro" id="IPR043128">
    <property type="entry name" value="Rev_trsase/Diguanyl_cyclase"/>
</dbReference>
<dbReference type="InterPro" id="IPR016132">
    <property type="entry name" value="Phyto_chromo_attachment"/>
</dbReference>
<accession>A0A8S9TEX8</accession>
<dbReference type="CDD" id="cd00130">
    <property type="entry name" value="PAS"/>
    <property type="match status" value="1"/>
</dbReference>
<dbReference type="Pfam" id="PF25487">
    <property type="entry name" value="ETR1_N"/>
    <property type="match status" value="1"/>
</dbReference>
<dbReference type="PANTHER" id="PTHR45138">
    <property type="entry name" value="REGULATORY COMPONENTS OF SENSORY TRANSDUCTION SYSTEM"/>
    <property type="match status" value="1"/>
</dbReference>
<comment type="cofactor">
    <cofactor evidence="1">
        <name>Cu cation</name>
        <dbReference type="ChEBI" id="CHEBI:23378"/>
    </cofactor>
</comment>
<feature type="transmembrane region" description="Helical" evidence="12">
    <location>
        <begin position="83"/>
        <end position="102"/>
    </location>
</feature>
<dbReference type="Pfam" id="PF01590">
    <property type="entry name" value="GAF"/>
    <property type="match status" value="2"/>
</dbReference>
<keyword evidence="10 12" id="KW-0472">Membrane</keyword>
<keyword evidence="9" id="KW-0902">Two-component regulatory system</keyword>
<dbReference type="NCBIfam" id="TIGR00229">
    <property type="entry name" value="sensory_box"/>
    <property type="match status" value="1"/>
</dbReference>
<dbReference type="InterPro" id="IPR000160">
    <property type="entry name" value="GGDEF_dom"/>
</dbReference>
<protein>
    <submittedName>
        <fullName evidence="16">Diguanylate cyclase</fullName>
    </submittedName>
</protein>
<dbReference type="Gene3D" id="3.30.450.20">
    <property type="entry name" value="PAS domain"/>
    <property type="match status" value="1"/>
</dbReference>
<dbReference type="GO" id="GO:0043709">
    <property type="term" value="P:cell adhesion involved in single-species biofilm formation"/>
    <property type="evidence" value="ECO:0007669"/>
    <property type="project" value="TreeGrafter"/>
</dbReference>
<evidence type="ECO:0000256" key="5">
    <source>
        <dbReference type="ARBA" id="ARBA00022745"/>
    </source>
</evidence>
<evidence type="ECO:0000256" key="4">
    <source>
        <dbReference type="ARBA" id="ARBA00022692"/>
    </source>
</evidence>
<dbReference type="PANTHER" id="PTHR45138:SF9">
    <property type="entry name" value="DIGUANYLATE CYCLASE DGCM-RELATED"/>
    <property type="match status" value="1"/>
</dbReference>
<reference evidence="16" key="1">
    <citation type="journal article" date="2015" name="Genome Announc.">
        <title>Draft Genome Sequence of Tolypothrix boutellei Strain VB521301.</title>
        <authorList>
            <person name="Chandrababunaidu M.M."/>
            <person name="Singh D."/>
            <person name="Sen D."/>
            <person name="Bhan S."/>
            <person name="Das S."/>
            <person name="Gupta A."/>
            <person name="Adhikary S.P."/>
            <person name="Tripathy S."/>
        </authorList>
    </citation>
    <scope>NUCLEOTIDE SEQUENCE</scope>
    <source>
        <strain evidence="16">VB521301</strain>
    </source>
</reference>
<evidence type="ECO:0000259" key="15">
    <source>
        <dbReference type="PROSITE" id="PS50887"/>
    </source>
</evidence>
<evidence type="ECO:0000256" key="2">
    <source>
        <dbReference type="ARBA" id="ARBA00004477"/>
    </source>
</evidence>
<keyword evidence="5" id="KW-0936">Ethylene signaling pathway</keyword>
<dbReference type="NCBIfam" id="TIGR00254">
    <property type="entry name" value="GGDEF"/>
    <property type="match status" value="1"/>
</dbReference>
<dbReference type="FunFam" id="3.30.70.270:FF:000001">
    <property type="entry name" value="Diguanylate cyclase domain protein"/>
    <property type="match status" value="1"/>
</dbReference>